<keyword evidence="8" id="KW-1185">Reference proteome</keyword>
<keyword evidence="3 4" id="KW-0418">Kinase</keyword>
<dbReference type="RefSeq" id="WP_150415597.1">
    <property type="nucleotide sequence ID" value="NZ_VYQF01000004.1"/>
</dbReference>
<accession>A0A5J5IDZ6</accession>
<dbReference type="AlphaFoldDB" id="A0A5J5IDZ6"/>
<dbReference type="GO" id="GO:0016773">
    <property type="term" value="F:phosphotransferase activity, alcohol group as acceptor"/>
    <property type="evidence" value="ECO:0007669"/>
    <property type="project" value="InterPro"/>
</dbReference>
<dbReference type="InterPro" id="IPR043129">
    <property type="entry name" value="ATPase_NBD"/>
</dbReference>
<gene>
    <name evidence="7" type="ORF">FW778_14835</name>
</gene>
<dbReference type="PANTHER" id="PTHR43095:SF2">
    <property type="entry name" value="GLUCONOKINASE"/>
    <property type="match status" value="1"/>
</dbReference>
<feature type="domain" description="Carbohydrate kinase FGGY N-terminal" evidence="5">
    <location>
        <begin position="4"/>
        <end position="245"/>
    </location>
</feature>
<dbReference type="InterPro" id="IPR018484">
    <property type="entry name" value="FGGY_N"/>
</dbReference>
<evidence type="ECO:0000256" key="1">
    <source>
        <dbReference type="ARBA" id="ARBA00009156"/>
    </source>
</evidence>
<proteinExistence type="inferred from homology"/>
<dbReference type="Pfam" id="PF02782">
    <property type="entry name" value="FGGY_C"/>
    <property type="match status" value="1"/>
</dbReference>
<dbReference type="Gene3D" id="3.30.420.40">
    <property type="match status" value="2"/>
</dbReference>
<feature type="domain" description="Carbohydrate kinase FGGY C-terminal" evidence="6">
    <location>
        <begin position="254"/>
        <end position="444"/>
    </location>
</feature>
<dbReference type="PANTHER" id="PTHR43095">
    <property type="entry name" value="SUGAR KINASE"/>
    <property type="match status" value="1"/>
</dbReference>
<dbReference type="PROSITE" id="PS00445">
    <property type="entry name" value="FGGY_KINASES_2"/>
    <property type="match status" value="1"/>
</dbReference>
<evidence type="ECO:0000256" key="4">
    <source>
        <dbReference type="RuleBase" id="RU003733"/>
    </source>
</evidence>
<dbReference type="GO" id="GO:0005975">
    <property type="term" value="P:carbohydrate metabolic process"/>
    <property type="evidence" value="ECO:0007669"/>
    <property type="project" value="InterPro"/>
</dbReference>
<name>A0A5J5IDZ6_9BACT</name>
<organism evidence="7 8">
    <name type="scientific">Ginsengibacter hankyongi</name>
    <dbReference type="NCBI Taxonomy" id="2607284"/>
    <lineage>
        <taxon>Bacteria</taxon>
        <taxon>Pseudomonadati</taxon>
        <taxon>Bacteroidota</taxon>
        <taxon>Chitinophagia</taxon>
        <taxon>Chitinophagales</taxon>
        <taxon>Chitinophagaceae</taxon>
        <taxon>Ginsengibacter</taxon>
    </lineage>
</organism>
<dbReference type="InterPro" id="IPR018485">
    <property type="entry name" value="FGGY_C"/>
</dbReference>
<dbReference type="InterPro" id="IPR050406">
    <property type="entry name" value="FGGY_Carb_Kinase"/>
</dbReference>
<dbReference type="PROSITE" id="PS00933">
    <property type="entry name" value="FGGY_KINASES_1"/>
    <property type="match status" value="1"/>
</dbReference>
<evidence type="ECO:0000313" key="8">
    <source>
        <dbReference type="Proteomes" id="UP000326903"/>
    </source>
</evidence>
<dbReference type="Pfam" id="PF00370">
    <property type="entry name" value="FGGY_N"/>
    <property type="match status" value="1"/>
</dbReference>
<reference evidence="7 8" key="1">
    <citation type="submission" date="2019-09" db="EMBL/GenBank/DDBJ databases">
        <title>Draft genome sequence of Ginsengibacter sp. BR5-29.</title>
        <authorList>
            <person name="Im W.-T."/>
        </authorList>
    </citation>
    <scope>NUCLEOTIDE SEQUENCE [LARGE SCALE GENOMIC DNA]</scope>
    <source>
        <strain evidence="7 8">BR5-29</strain>
    </source>
</reference>
<comment type="similarity">
    <text evidence="1 4">Belongs to the FGGY kinase family.</text>
</comment>
<dbReference type="CDD" id="cd07770">
    <property type="entry name" value="ASKHA_NBD_FGGY_GntK"/>
    <property type="match status" value="1"/>
</dbReference>
<dbReference type="GO" id="GO:0016301">
    <property type="term" value="F:kinase activity"/>
    <property type="evidence" value="ECO:0007669"/>
    <property type="project" value="UniProtKB-KW"/>
</dbReference>
<evidence type="ECO:0000256" key="2">
    <source>
        <dbReference type="ARBA" id="ARBA00022679"/>
    </source>
</evidence>
<evidence type="ECO:0000313" key="7">
    <source>
        <dbReference type="EMBL" id="KAA9038037.1"/>
    </source>
</evidence>
<evidence type="ECO:0000256" key="3">
    <source>
        <dbReference type="ARBA" id="ARBA00022777"/>
    </source>
</evidence>
<protein>
    <submittedName>
        <fullName evidence="7">Gluconokinase</fullName>
    </submittedName>
</protein>
<evidence type="ECO:0000259" key="5">
    <source>
        <dbReference type="Pfam" id="PF00370"/>
    </source>
</evidence>
<sequence length="498" mass="55055">MEQYVIGVDIGTGSAKAVAVNIAGKPVAASQMYYKTSSSQPGYSEQNPEIIWKAFVKCIQQIMLKTKHVPLCVSLSSAMHSLLVVDDKNIPITALITWEDTRSEKIAGDLRNSLAAEEIYKSTGTPVHSMSPLCKIKWLKENESQIFKAAGKFISIKEFIWHRLFNTYEIDYSIASATGLFNIENKDWNQPSLEFCGVTASQLSKPVATNFTRNMVNSSVAKKLNIPSNVNFCIGASDGCLANIGSNAIRRGIAALTIGTSGAVRIAGTKPLINYHAMIFNYVLDEKAFISGGPLNNGGNVMKWLFKTFLNNDTPSQIDYKNVFKSIESISAGCEGLIFLPYLYGERAPIWDEKATGVFLGIKSFHTNVHFVRAAVEGICFSLKSILEIIESSTTSITQLNVSGGFVHSKTWMQILADITDKKLCLVQTEDASSIGAALMGMKALKVINNYSSLHQEDDITIRPDRKNVSVYKHYYTVYKNLYPSLKKYMHDLHKISS</sequence>
<comment type="caution">
    <text evidence="7">The sequence shown here is derived from an EMBL/GenBank/DDBJ whole genome shotgun (WGS) entry which is preliminary data.</text>
</comment>
<dbReference type="Proteomes" id="UP000326903">
    <property type="component" value="Unassembled WGS sequence"/>
</dbReference>
<keyword evidence="2 4" id="KW-0808">Transferase</keyword>
<dbReference type="InterPro" id="IPR018483">
    <property type="entry name" value="Carb_kinase_FGGY_CS"/>
</dbReference>
<dbReference type="EMBL" id="VYQF01000004">
    <property type="protein sequence ID" value="KAA9038037.1"/>
    <property type="molecule type" value="Genomic_DNA"/>
</dbReference>
<dbReference type="SUPFAM" id="SSF53067">
    <property type="entry name" value="Actin-like ATPase domain"/>
    <property type="match status" value="2"/>
</dbReference>
<dbReference type="InterPro" id="IPR000577">
    <property type="entry name" value="Carb_kinase_FGGY"/>
</dbReference>
<evidence type="ECO:0000259" key="6">
    <source>
        <dbReference type="Pfam" id="PF02782"/>
    </source>
</evidence>
<dbReference type="PIRSF" id="PIRSF000538">
    <property type="entry name" value="GlpK"/>
    <property type="match status" value="1"/>
</dbReference>